<dbReference type="InterPro" id="IPR000257">
    <property type="entry name" value="Uroporphyrinogen_deCOase"/>
</dbReference>
<sequence>MFAGEPLDRLPMMPFVISYSPRVLNQTQRWYRESAENRAACQIAAYEKWGHDTMVIEYSLHGVSHALGSTWTDPENAQTAIDKHRLDDLDDVDGIDWDIDAVRKENDPWMQMNVDAAQICLDRYGDEVGVSVTLPGAMTAASGLYPVAQLLRAKRKQPEQLHKLLKICNEAIKLVCEEFIKLGATPFLCDPVASGTIINEKEFREFSLPYTQEVFKFCHDNGGGCGYHICGDTTKLTQAMSESGCDMLSVDDAVDLSYVKEVCGDKLPLIGNVSPNATMMLGTPEDVRRNIKENLKKAYDSPCGYIVATGCDIPLPAPIENVDAFMDGVRELARYPFDPEKWA</sequence>
<dbReference type="SUPFAM" id="SSF51726">
    <property type="entry name" value="UROD/MetE-like"/>
    <property type="match status" value="1"/>
</dbReference>
<accession>C7N2T3</accession>
<protein>
    <submittedName>
        <fullName evidence="2">Uroporphyrinogen-III decarboxylase</fullName>
    </submittedName>
</protein>
<dbReference type="HOGENOM" id="CLU_040933_2_0_11"/>
<dbReference type="CDD" id="cd03465">
    <property type="entry name" value="URO-D_like"/>
    <property type="match status" value="1"/>
</dbReference>
<dbReference type="InterPro" id="IPR052024">
    <property type="entry name" value="Methanogen_methyltrans"/>
</dbReference>
<dbReference type="PANTHER" id="PTHR47099:SF1">
    <property type="entry name" value="METHYLCOBAMIDE:COM METHYLTRANSFERASE MTBA"/>
    <property type="match status" value="1"/>
</dbReference>
<feature type="domain" description="Uroporphyrinogen decarboxylase (URO-D)" evidence="1">
    <location>
        <begin position="2"/>
        <end position="331"/>
    </location>
</feature>
<keyword evidence="3" id="KW-1185">Reference proteome</keyword>
<dbReference type="STRING" id="471855.Shel_25860"/>
<dbReference type="Proteomes" id="UP000002026">
    <property type="component" value="Chromosome"/>
</dbReference>
<dbReference type="Pfam" id="PF01208">
    <property type="entry name" value="URO-D"/>
    <property type="match status" value="1"/>
</dbReference>
<evidence type="ECO:0000313" key="2">
    <source>
        <dbReference type="EMBL" id="ACV23591.1"/>
    </source>
</evidence>
<dbReference type="GO" id="GO:0004853">
    <property type="term" value="F:uroporphyrinogen decarboxylase activity"/>
    <property type="evidence" value="ECO:0007669"/>
    <property type="project" value="InterPro"/>
</dbReference>
<dbReference type="AlphaFoldDB" id="C7N2T3"/>
<evidence type="ECO:0000259" key="1">
    <source>
        <dbReference type="Pfam" id="PF01208"/>
    </source>
</evidence>
<evidence type="ECO:0000313" key="3">
    <source>
        <dbReference type="Proteomes" id="UP000002026"/>
    </source>
</evidence>
<dbReference type="eggNOG" id="COG0407">
    <property type="taxonomic scope" value="Bacteria"/>
</dbReference>
<name>C7N2T3_SLAHD</name>
<dbReference type="KEGG" id="shi:Shel_25860"/>
<dbReference type="GO" id="GO:0006779">
    <property type="term" value="P:porphyrin-containing compound biosynthetic process"/>
    <property type="evidence" value="ECO:0007669"/>
    <property type="project" value="InterPro"/>
</dbReference>
<reference evidence="2 3" key="1">
    <citation type="journal article" date="2009" name="Stand. Genomic Sci.">
        <title>Complete genome sequence of Slackia heliotrinireducens type strain (RHS 1).</title>
        <authorList>
            <person name="Pukall R."/>
            <person name="Lapidus A."/>
            <person name="Nolan M."/>
            <person name="Copeland A."/>
            <person name="Glavina Del Rio T."/>
            <person name="Lucas S."/>
            <person name="Chen F."/>
            <person name="Tice H."/>
            <person name="Cheng J.F."/>
            <person name="Chertkov O."/>
            <person name="Bruce D."/>
            <person name="Goodwin L."/>
            <person name="Kuske C."/>
            <person name="Brettin T."/>
            <person name="Detter J.C."/>
            <person name="Han C."/>
            <person name="Pitluck S."/>
            <person name="Pati A."/>
            <person name="Mavrommatis K."/>
            <person name="Ivanova N."/>
            <person name="Ovchinnikova G."/>
            <person name="Chen A."/>
            <person name="Palaniappan K."/>
            <person name="Schneider S."/>
            <person name="Rohde M."/>
            <person name="Chain P."/>
            <person name="D'haeseleer P."/>
            <person name="Goker M."/>
            <person name="Bristow J."/>
            <person name="Eisen J.A."/>
            <person name="Markowitz V."/>
            <person name="Kyrpides N.C."/>
            <person name="Klenk H.P."/>
            <person name="Hugenholtz P."/>
        </authorList>
    </citation>
    <scope>NUCLEOTIDE SEQUENCE [LARGE SCALE GENOMIC DNA]</scope>
    <source>
        <strain evidence="3">ATCC 29202 / DSM 20476 / NCTC 11029 / RHS 1</strain>
    </source>
</reference>
<organism evidence="2 3">
    <name type="scientific">Slackia heliotrinireducens (strain ATCC 29202 / DSM 20476 / NCTC 11029 / RHS 1)</name>
    <name type="common">Peptococcus heliotrinreducens</name>
    <dbReference type="NCBI Taxonomy" id="471855"/>
    <lineage>
        <taxon>Bacteria</taxon>
        <taxon>Bacillati</taxon>
        <taxon>Actinomycetota</taxon>
        <taxon>Coriobacteriia</taxon>
        <taxon>Eggerthellales</taxon>
        <taxon>Eggerthellaceae</taxon>
        <taxon>Slackia</taxon>
    </lineage>
</organism>
<dbReference type="PANTHER" id="PTHR47099">
    <property type="entry name" value="METHYLCOBAMIDE:COM METHYLTRANSFERASE MTBA"/>
    <property type="match status" value="1"/>
</dbReference>
<dbReference type="InterPro" id="IPR038071">
    <property type="entry name" value="UROD/MetE-like_sf"/>
</dbReference>
<dbReference type="Gene3D" id="3.20.20.210">
    <property type="match status" value="1"/>
</dbReference>
<gene>
    <name evidence="2" type="ordered locus">Shel_25860</name>
</gene>
<dbReference type="EMBL" id="CP001684">
    <property type="protein sequence ID" value="ACV23591.1"/>
    <property type="molecule type" value="Genomic_DNA"/>
</dbReference>
<proteinExistence type="predicted"/>